<protein>
    <submittedName>
        <fullName evidence="2">Uncharacterized protein</fullName>
    </submittedName>
</protein>
<evidence type="ECO:0000313" key="2">
    <source>
        <dbReference type="EMBL" id="KAJ8423226.1"/>
    </source>
</evidence>
<gene>
    <name evidence="2" type="ORF">Cgig2_027652</name>
</gene>
<proteinExistence type="predicted"/>
<dbReference type="AlphaFoldDB" id="A0A9Q1GQ06"/>
<organism evidence="2 3">
    <name type="scientific">Carnegiea gigantea</name>
    <dbReference type="NCBI Taxonomy" id="171969"/>
    <lineage>
        <taxon>Eukaryota</taxon>
        <taxon>Viridiplantae</taxon>
        <taxon>Streptophyta</taxon>
        <taxon>Embryophyta</taxon>
        <taxon>Tracheophyta</taxon>
        <taxon>Spermatophyta</taxon>
        <taxon>Magnoliopsida</taxon>
        <taxon>eudicotyledons</taxon>
        <taxon>Gunneridae</taxon>
        <taxon>Pentapetalae</taxon>
        <taxon>Caryophyllales</taxon>
        <taxon>Cactineae</taxon>
        <taxon>Cactaceae</taxon>
        <taxon>Cactoideae</taxon>
        <taxon>Echinocereeae</taxon>
        <taxon>Carnegiea</taxon>
    </lineage>
</organism>
<sequence length="189" mass="21108">MELCLHLYLLLHFQIVAQSMVLLGDQNVFFVQSVPHIATTTSSRKANEAIQELPFSKLMQMDRGNSVSTQVYSRCNSVGNRRNRVHERKASSSEGRVSVCANWPPDALFVREIGSHSSDKAKSFDPALFEAQICGQAFSNTIVSLARNVVVSHQVHRVSVIYRTEIAPAEMLSPPPDICQGVYDIYKEL</sequence>
<evidence type="ECO:0000313" key="3">
    <source>
        <dbReference type="Proteomes" id="UP001153076"/>
    </source>
</evidence>
<accession>A0A9Q1GQ06</accession>
<feature type="chain" id="PRO_5040249677" evidence="1">
    <location>
        <begin position="20"/>
        <end position="189"/>
    </location>
</feature>
<keyword evidence="1" id="KW-0732">Signal</keyword>
<feature type="signal peptide" evidence="1">
    <location>
        <begin position="1"/>
        <end position="19"/>
    </location>
</feature>
<dbReference type="Proteomes" id="UP001153076">
    <property type="component" value="Unassembled WGS sequence"/>
</dbReference>
<dbReference type="EMBL" id="JAKOGI010002024">
    <property type="protein sequence ID" value="KAJ8423226.1"/>
    <property type="molecule type" value="Genomic_DNA"/>
</dbReference>
<keyword evidence="3" id="KW-1185">Reference proteome</keyword>
<evidence type="ECO:0000256" key="1">
    <source>
        <dbReference type="SAM" id="SignalP"/>
    </source>
</evidence>
<comment type="caution">
    <text evidence="2">The sequence shown here is derived from an EMBL/GenBank/DDBJ whole genome shotgun (WGS) entry which is preliminary data.</text>
</comment>
<reference evidence="2" key="1">
    <citation type="submission" date="2022-04" db="EMBL/GenBank/DDBJ databases">
        <title>Carnegiea gigantea Genome sequencing and assembly v2.</title>
        <authorList>
            <person name="Copetti D."/>
            <person name="Sanderson M.J."/>
            <person name="Burquez A."/>
            <person name="Wojciechowski M.F."/>
        </authorList>
    </citation>
    <scope>NUCLEOTIDE SEQUENCE</scope>
    <source>
        <strain evidence="2">SGP5-SGP5p</strain>
        <tissue evidence="2">Aerial part</tissue>
    </source>
</reference>
<name>A0A9Q1GQ06_9CARY</name>